<gene>
    <name evidence="1" type="ORF">DPM19_32565</name>
</gene>
<sequence>MVFWPGTRVHGDSKVPRPVRLPLASLGDSVSRMLPTVTVAVPGWVKVRLGALPVAGTWKAPEAGTGVEGIGAGTLTGRVMPGAATCESARAVPSMVLAPTRVSPWVAVSGTVDVVLITIAGLASPTAIDVGKSESIFTVTCCVPISGNGQV</sequence>
<accession>A0A365GW98</accession>
<organism evidence="1 2">
    <name type="scientific">Actinomadura craniellae</name>
    <dbReference type="NCBI Taxonomy" id="2231787"/>
    <lineage>
        <taxon>Bacteria</taxon>
        <taxon>Bacillati</taxon>
        <taxon>Actinomycetota</taxon>
        <taxon>Actinomycetes</taxon>
        <taxon>Streptosporangiales</taxon>
        <taxon>Thermomonosporaceae</taxon>
        <taxon>Actinomadura</taxon>
    </lineage>
</organism>
<dbReference type="AlphaFoldDB" id="A0A365GW98"/>
<comment type="caution">
    <text evidence="1">The sequence shown here is derived from an EMBL/GenBank/DDBJ whole genome shotgun (WGS) entry which is preliminary data.</text>
</comment>
<protein>
    <submittedName>
        <fullName evidence="1">Uncharacterized protein</fullName>
    </submittedName>
</protein>
<dbReference type="EMBL" id="QLYX01000022">
    <property type="protein sequence ID" value="RAY11038.1"/>
    <property type="molecule type" value="Genomic_DNA"/>
</dbReference>
<name>A0A365GW98_9ACTN</name>
<evidence type="ECO:0000313" key="2">
    <source>
        <dbReference type="Proteomes" id="UP000251891"/>
    </source>
</evidence>
<dbReference type="Proteomes" id="UP000251891">
    <property type="component" value="Unassembled WGS sequence"/>
</dbReference>
<evidence type="ECO:0000313" key="1">
    <source>
        <dbReference type="EMBL" id="RAY11038.1"/>
    </source>
</evidence>
<proteinExistence type="predicted"/>
<keyword evidence="2" id="KW-1185">Reference proteome</keyword>
<reference evidence="1 2" key="1">
    <citation type="submission" date="2018-06" db="EMBL/GenBank/DDBJ databases">
        <title>Actinomadura craniellae sp. nov. isolated from marine sponge Craniella sp.</title>
        <authorList>
            <person name="Li L."/>
            <person name="Xu Q.H."/>
            <person name="Lin H.W."/>
            <person name="Lu Y.H."/>
        </authorList>
    </citation>
    <scope>NUCLEOTIDE SEQUENCE [LARGE SCALE GENOMIC DNA]</scope>
    <source>
        <strain evidence="1 2">LHW63021</strain>
    </source>
</reference>